<dbReference type="OrthoDB" id="9775724at2"/>
<organism evidence="2 3">
    <name type="scientific">Aquamicrobium aerolatum DSM 21857</name>
    <dbReference type="NCBI Taxonomy" id="1121003"/>
    <lineage>
        <taxon>Bacteria</taxon>
        <taxon>Pseudomonadati</taxon>
        <taxon>Pseudomonadota</taxon>
        <taxon>Alphaproteobacteria</taxon>
        <taxon>Hyphomicrobiales</taxon>
        <taxon>Phyllobacteriaceae</taxon>
        <taxon>Aerobium</taxon>
    </lineage>
</organism>
<evidence type="ECO:0000313" key="2">
    <source>
        <dbReference type="EMBL" id="SFJ39618.1"/>
    </source>
</evidence>
<dbReference type="AlphaFoldDB" id="A0A1I3QZU8"/>
<name>A0A1I3QZU8_9HYPH</name>
<proteinExistence type="predicted"/>
<reference evidence="3" key="1">
    <citation type="submission" date="2016-10" db="EMBL/GenBank/DDBJ databases">
        <authorList>
            <person name="Varghese N."/>
            <person name="Submissions S."/>
        </authorList>
    </citation>
    <scope>NUCLEOTIDE SEQUENCE [LARGE SCALE GENOMIC DNA]</scope>
    <source>
        <strain evidence="3">DSM 21857</strain>
    </source>
</reference>
<dbReference type="Proteomes" id="UP000242763">
    <property type="component" value="Unassembled WGS sequence"/>
</dbReference>
<gene>
    <name evidence="2" type="ORF">SAMN03080618_02852</name>
</gene>
<dbReference type="RefSeq" id="WP_139207934.1">
    <property type="nucleotide sequence ID" value="NZ_FORF01000017.1"/>
</dbReference>
<dbReference type="STRING" id="1121003.SAMN03080618_02852"/>
<dbReference type="Gene3D" id="3.40.50.300">
    <property type="entry name" value="P-loop containing nucleotide triphosphate hydrolases"/>
    <property type="match status" value="1"/>
</dbReference>
<feature type="region of interest" description="Disordered" evidence="1">
    <location>
        <begin position="1"/>
        <end position="57"/>
    </location>
</feature>
<evidence type="ECO:0000313" key="3">
    <source>
        <dbReference type="Proteomes" id="UP000242763"/>
    </source>
</evidence>
<dbReference type="SUPFAM" id="SSF52540">
    <property type="entry name" value="P-loop containing nucleoside triphosphate hydrolases"/>
    <property type="match status" value="1"/>
</dbReference>
<protein>
    <recommendedName>
        <fullName evidence="4">Chromosome partitioning ATPase, Mrp family, contains Fe-S cluster</fullName>
    </recommendedName>
</protein>
<keyword evidence="3" id="KW-1185">Reference proteome</keyword>
<sequence>MDSITKAVQRARELRQSPSSPFVTLSGKRMGVSSVTREPDNLSPSTTSGTQGAHRAETSVQLDATLLQRNRIVAFEPTAFACRHYDLLRDQIIHDQMGSDFIIVAVAGAAAGNGATVTAANLAFTFARNQKHRVVLISPDGATDPSLLRYLGLEGQDWQDASWPSNEASGGHILAGNVGMWLEIANDDARDNAHALIDGARTNRRWPATVIVLDLPPLPASDLAAAYISLSTNVVVVLASGETTLPQVESCKSILGQRSGVHYILNKTGRHGL</sequence>
<accession>A0A1I3QZU8</accession>
<evidence type="ECO:0008006" key="4">
    <source>
        <dbReference type="Google" id="ProtNLM"/>
    </source>
</evidence>
<feature type="compositionally biased region" description="Polar residues" evidence="1">
    <location>
        <begin position="42"/>
        <end position="51"/>
    </location>
</feature>
<dbReference type="EMBL" id="FORF01000017">
    <property type="protein sequence ID" value="SFJ39618.1"/>
    <property type="molecule type" value="Genomic_DNA"/>
</dbReference>
<dbReference type="InterPro" id="IPR027417">
    <property type="entry name" value="P-loop_NTPase"/>
</dbReference>
<evidence type="ECO:0000256" key="1">
    <source>
        <dbReference type="SAM" id="MobiDB-lite"/>
    </source>
</evidence>